<feature type="chain" id="PRO_5018281576" evidence="2">
    <location>
        <begin position="19"/>
        <end position="138"/>
    </location>
</feature>
<sequence length="138" mass="13497">MKYFAALLVLLLVHTVCAVDIASGAASVFGDATSAIGGAASTAASGVSRGGAAVQSGVCKGVSCQSPTAKPTNPNQSYNGAMGTLHTYGESAPGASSQNPSGGGRSSTSSRDNGAISPRLSSLLMTISVMLAIMTVSL</sequence>
<evidence type="ECO:0000313" key="3">
    <source>
        <dbReference type="EMBL" id="AYO44063.1"/>
    </source>
</evidence>
<feature type="compositionally biased region" description="Polar residues" evidence="1">
    <location>
        <begin position="63"/>
        <end position="79"/>
    </location>
</feature>
<dbReference type="Proteomes" id="UP000269793">
    <property type="component" value="Chromosome V"/>
</dbReference>
<name>A0A3G2S7N6_MALR7</name>
<dbReference type="EMBL" id="CP033152">
    <property type="protein sequence ID" value="AYO44063.1"/>
    <property type="molecule type" value="Genomic_DNA"/>
</dbReference>
<dbReference type="OrthoDB" id="10437560at2759"/>
<organism evidence="3 4">
    <name type="scientific">Malassezia restricta (strain ATCC 96810 / NBRC 103918 / CBS 7877)</name>
    <name type="common">Seborrheic dermatitis infection agent</name>
    <dbReference type="NCBI Taxonomy" id="425264"/>
    <lineage>
        <taxon>Eukaryota</taxon>
        <taxon>Fungi</taxon>
        <taxon>Dikarya</taxon>
        <taxon>Basidiomycota</taxon>
        <taxon>Ustilaginomycotina</taxon>
        <taxon>Malasseziomycetes</taxon>
        <taxon>Malasseziales</taxon>
        <taxon>Malasseziaceae</taxon>
        <taxon>Malassezia</taxon>
    </lineage>
</organism>
<dbReference type="AlphaFoldDB" id="A0A3G2S7N6"/>
<dbReference type="VEuPathDB" id="FungiDB:DNF11_3113"/>
<evidence type="ECO:0000313" key="4">
    <source>
        <dbReference type="Proteomes" id="UP000269793"/>
    </source>
</evidence>
<keyword evidence="2" id="KW-0732">Signal</keyword>
<evidence type="ECO:0000256" key="2">
    <source>
        <dbReference type="SAM" id="SignalP"/>
    </source>
</evidence>
<feature type="region of interest" description="Disordered" evidence="1">
    <location>
        <begin position="62"/>
        <end position="115"/>
    </location>
</feature>
<feature type="signal peptide" evidence="2">
    <location>
        <begin position="1"/>
        <end position="18"/>
    </location>
</feature>
<reference evidence="3 4" key="1">
    <citation type="submission" date="2018-10" db="EMBL/GenBank/DDBJ databases">
        <title>Complete genome sequence of Malassezia restricta CBS 7877.</title>
        <authorList>
            <person name="Morand S.C."/>
            <person name="Bertignac M."/>
            <person name="Iltis A."/>
            <person name="Kolder I."/>
            <person name="Pirovano W."/>
            <person name="Jourdain R."/>
            <person name="Clavaud C."/>
        </authorList>
    </citation>
    <scope>NUCLEOTIDE SEQUENCE [LARGE SCALE GENOMIC DNA]</scope>
    <source>
        <strain evidence="3 4">CBS 7877</strain>
    </source>
</reference>
<evidence type="ECO:0000256" key="1">
    <source>
        <dbReference type="SAM" id="MobiDB-lite"/>
    </source>
</evidence>
<accession>A0A3G2S7N6</accession>
<gene>
    <name evidence="3" type="ORF">DNF11_3113</name>
</gene>
<proteinExistence type="predicted"/>
<protein>
    <submittedName>
        <fullName evidence="3">Uncharacterized protein</fullName>
    </submittedName>
</protein>
<keyword evidence="4" id="KW-1185">Reference proteome</keyword>